<protein>
    <recommendedName>
        <fullName evidence="2">CxC2-like cysteine cluster KDZ transposase-associated domain-containing protein</fullName>
    </recommendedName>
</protein>
<feature type="non-terminal residue" evidence="3">
    <location>
        <position position="946"/>
    </location>
</feature>
<dbReference type="EMBL" id="KN840050">
    <property type="protein sequence ID" value="KIJ57921.1"/>
    <property type="molecule type" value="Genomic_DNA"/>
</dbReference>
<evidence type="ECO:0000256" key="1">
    <source>
        <dbReference type="SAM" id="MobiDB-lite"/>
    </source>
</evidence>
<dbReference type="InterPro" id="IPR040521">
    <property type="entry name" value="KDZ"/>
</dbReference>
<sequence length="946" mass="107141">ITQDNPNLVWLDDREMFLQEMMWHEGRGAFPETCGQCKGTGPIYKCEDCVGMDLYCEGCTLSTHSRTPLHRLQRWNGTFWDSVTLRELGLRVSLGHKSGERCSNPLKAYTDTFVVIDILGVHVVSLDFCNCETSEGLTQQLLRMSWFPATPTRPRTAATFRLLEQFHLVSLESKISAYEFYNALSRLVDNTGLIKVKNRYEEFMRMARQWRHLKMVKRGGRAYDPLGLEATGEGECAVICPACPQPGKNLPGNFLDAPPGECWKYGLYLAIDANFRLKRKKVSKDSVDPSFSKGWAYFVEESGYKDYLNLRLDTVQEVGKSTCSSHNAVNMADTKVNKGLSATGVGTVDCARHNMKLPTAVGDLQKGEKYINMDYLFFSTLRHNSASVLNVSYDIACQWSKNLWQRNAAFPAPMQLSRDSRQIKFFVPKFHLPAHIEKCQTTYSFNFLTGVGRTDGEAPERGWANINPAASSTKEMGPGARRDILDDYFGHANWKKKAAMAEVMLNKLKDAIPNRAEHRFALLELEEGLAVDHAGDLAAWKAQVEAWENESSKPNPYERTGETITLAAVRLKLAKEDSDDISAGTAVVLHEDCSPSILISTGLELEEQQRRLKSDKSGLGMHSTDNQEAKLVQRSNNLQRRIDSWVKLQHLFMLALAPVRARDAQNSDAVTPPDSVKLLLPSQIRTTMPCDVKLQKIEWELRYAQAHDALRSLRSNLRTQSYVLKYKDRNLRGQGANTRARNMLKAIEARISAAASRYEDAHKALVVLAPILKETGWRTTLRPLNRQDLRAMSDLLDGESEGTRRLSWIWTTRGAADKDGDEGGATEDMRIEWCKARARAMRWSEEVELLIEEMRRVRDFLEWEAKLWERKGKEFNSMDTALIESYRAYAQRQAALRRLLAEKCRLLWGATVAFAERVDDEAGEDEDHALPTTESERGEEDIAHDT</sequence>
<evidence type="ECO:0000259" key="2">
    <source>
        <dbReference type="Pfam" id="PF18803"/>
    </source>
</evidence>
<feature type="compositionally biased region" description="Basic and acidic residues" evidence="1">
    <location>
        <begin position="934"/>
        <end position="946"/>
    </location>
</feature>
<feature type="region of interest" description="Disordered" evidence="1">
    <location>
        <begin position="919"/>
        <end position="946"/>
    </location>
</feature>
<accession>A0A0C9W5M4</accession>
<dbReference type="Pfam" id="PF18803">
    <property type="entry name" value="CxC2"/>
    <property type="match status" value="1"/>
</dbReference>
<name>A0A0C9W5M4_9AGAM</name>
<dbReference type="InterPro" id="IPR041457">
    <property type="entry name" value="CxC2_KDZ-assoc"/>
</dbReference>
<organism evidence="3 4">
    <name type="scientific">Hydnomerulius pinastri MD-312</name>
    <dbReference type="NCBI Taxonomy" id="994086"/>
    <lineage>
        <taxon>Eukaryota</taxon>
        <taxon>Fungi</taxon>
        <taxon>Dikarya</taxon>
        <taxon>Basidiomycota</taxon>
        <taxon>Agaricomycotina</taxon>
        <taxon>Agaricomycetes</taxon>
        <taxon>Agaricomycetidae</taxon>
        <taxon>Boletales</taxon>
        <taxon>Boletales incertae sedis</taxon>
        <taxon>Leucogyrophana</taxon>
    </lineage>
</organism>
<dbReference type="AlphaFoldDB" id="A0A0C9W5M4"/>
<gene>
    <name evidence="3" type="ORF">HYDPIDRAFT_103599</name>
</gene>
<reference evidence="3 4" key="1">
    <citation type="submission" date="2014-04" db="EMBL/GenBank/DDBJ databases">
        <title>Evolutionary Origins and Diversification of the Mycorrhizal Mutualists.</title>
        <authorList>
            <consortium name="DOE Joint Genome Institute"/>
            <consortium name="Mycorrhizal Genomics Consortium"/>
            <person name="Kohler A."/>
            <person name="Kuo A."/>
            <person name="Nagy L.G."/>
            <person name="Floudas D."/>
            <person name="Copeland A."/>
            <person name="Barry K.W."/>
            <person name="Cichocki N."/>
            <person name="Veneault-Fourrey C."/>
            <person name="LaButti K."/>
            <person name="Lindquist E.A."/>
            <person name="Lipzen A."/>
            <person name="Lundell T."/>
            <person name="Morin E."/>
            <person name="Murat C."/>
            <person name="Riley R."/>
            <person name="Ohm R."/>
            <person name="Sun H."/>
            <person name="Tunlid A."/>
            <person name="Henrissat B."/>
            <person name="Grigoriev I.V."/>
            <person name="Hibbett D.S."/>
            <person name="Martin F."/>
        </authorList>
    </citation>
    <scope>NUCLEOTIDE SEQUENCE [LARGE SCALE GENOMIC DNA]</scope>
    <source>
        <strain evidence="3 4">MD-312</strain>
    </source>
</reference>
<feature type="domain" description="CxC2-like cysteine cluster KDZ transposase-associated" evidence="2">
    <location>
        <begin position="85"/>
        <end position="192"/>
    </location>
</feature>
<keyword evidence="4" id="KW-1185">Reference proteome</keyword>
<proteinExistence type="predicted"/>
<evidence type="ECO:0000313" key="4">
    <source>
        <dbReference type="Proteomes" id="UP000053820"/>
    </source>
</evidence>
<dbReference type="HOGENOM" id="CLU_003703_13_0_1"/>
<dbReference type="Proteomes" id="UP000053820">
    <property type="component" value="Unassembled WGS sequence"/>
</dbReference>
<dbReference type="Pfam" id="PF18758">
    <property type="entry name" value="KDZ"/>
    <property type="match status" value="1"/>
</dbReference>
<dbReference type="CDD" id="cd19757">
    <property type="entry name" value="Bbox1"/>
    <property type="match status" value="1"/>
</dbReference>
<evidence type="ECO:0000313" key="3">
    <source>
        <dbReference type="EMBL" id="KIJ57921.1"/>
    </source>
</evidence>
<dbReference type="PANTHER" id="PTHR33096:SF1">
    <property type="entry name" value="CXC1-LIKE CYSTEINE CLUSTER ASSOCIATED WITH KDZ TRANSPOSASES DOMAIN-CONTAINING PROTEIN"/>
    <property type="match status" value="1"/>
</dbReference>
<dbReference type="OrthoDB" id="3261436at2759"/>
<dbReference type="PANTHER" id="PTHR33096">
    <property type="entry name" value="CXC2 DOMAIN-CONTAINING PROTEIN"/>
    <property type="match status" value="1"/>
</dbReference>